<evidence type="ECO:0000256" key="7">
    <source>
        <dbReference type="SAM" id="Phobius"/>
    </source>
</evidence>
<dbReference type="SUPFAM" id="SSF103088">
    <property type="entry name" value="OmpA-like"/>
    <property type="match status" value="1"/>
</dbReference>
<comment type="subcellular location">
    <subcellularLocation>
        <location evidence="1">Cell membrane</location>
        <topology evidence="1">Single-pass membrane protein</topology>
    </subcellularLocation>
</comment>
<sequence length="172" mass="18633">MAATPQERKKYIAKGRDQVEEGLPGWFGTFADMMTLLFAFFVLLAAISTIDPVKLQEMADGMGKSVGKKEKLENQSMSLADVKKAAQEMIEEMEADPETGEKPVEVTTGPKGVTIGISSDISFSSGSANLKPEIVNVLDKIVPTIEASYFMVAVEGHTDTDVLPQSIQSKYP</sequence>
<dbReference type="InterPro" id="IPR050330">
    <property type="entry name" value="Bact_OuterMem_StrucFunc"/>
</dbReference>
<dbReference type="PANTHER" id="PTHR30329">
    <property type="entry name" value="STATOR ELEMENT OF FLAGELLAR MOTOR COMPLEX"/>
    <property type="match status" value="1"/>
</dbReference>
<gene>
    <name evidence="9" type="ORF">METZ01_LOCUS256138</name>
</gene>
<dbReference type="InterPro" id="IPR036737">
    <property type="entry name" value="OmpA-like_sf"/>
</dbReference>
<reference evidence="9" key="1">
    <citation type="submission" date="2018-05" db="EMBL/GenBank/DDBJ databases">
        <authorList>
            <person name="Lanie J.A."/>
            <person name="Ng W.-L."/>
            <person name="Kazmierczak K.M."/>
            <person name="Andrzejewski T.M."/>
            <person name="Davidsen T.M."/>
            <person name="Wayne K.J."/>
            <person name="Tettelin H."/>
            <person name="Glass J.I."/>
            <person name="Rusch D."/>
            <person name="Podicherti R."/>
            <person name="Tsui H.-C.T."/>
            <person name="Winkler M.E."/>
        </authorList>
    </citation>
    <scope>NUCLEOTIDE SEQUENCE</scope>
</reference>
<evidence type="ECO:0000256" key="3">
    <source>
        <dbReference type="ARBA" id="ARBA00022475"/>
    </source>
</evidence>
<dbReference type="AlphaFoldDB" id="A0A382ITZ5"/>
<dbReference type="InterPro" id="IPR006665">
    <property type="entry name" value="OmpA-like"/>
</dbReference>
<dbReference type="Pfam" id="PF13677">
    <property type="entry name" value="MotB_plug"/>
    <property type="match status" value="1"/>
</dbReference>
<evidence type="ECO:0000256" key="1">
    <source>
        <dbReference type="ARBA" id="ARBA00004162"/>
    </source>
</evidence>
<evidence type="ECO:0000256" key="2">
    <source>
        <dbReference type="ARBA" id="ARBA00008914"/>
    </source>
</evidence>
<feature type="domain" description="OmpA-like" evidence="8">
    <location>
        <begin position="110"/>
        <end position="172"/>
    </location>
</feature>
<evidence type="ECO:0000256" key="6">
    <source>
        <dbReference type="ARBA" id="ARBA00023136"/>
    </source>
</evidence>
<evidence type="ECO:0000256" key="5">
    <source>
        <dbReference type="ARBA" id="ARBA00022989"/>
    </source>
</evidence>
<evidence type="ECO:0000259" key="8">
    <source>
        <dbReference type="PROSITE" id="PS51123"/>
    </source>
</evidence>
<dbReference type="PANTHER" id="PTHR30329:SF21">
    <property type="entry name" value="LIPOPROTEIN YIAD-RELATED"/>
    <property type="match status" value="1"/>
</dbReference>
<evidence type="ECO:0000256" key="4">
    <source>
        <dbReference type="ARBA" id="ARBA00022692"/>
    </source>
</evidence>
<keyword evidence="3" id="KW-1003">Cell membrane</keyword>
<feature type="non-terminal residue" evidence="9">
    <location>
        <position position="172"/>
    </location>
</feature>
<organism evidence="9">
    <name type="scientific">marine metagenome</name>
    <dbReference type="NCBI Taxonomy" id="408172"/>
    <lineage>
        <taxon>unclassified sequences</taxon>
        <taxon>metagenomes</taxon>
        <taxon>ecological metagenomes</taxon>
    </lineage>
</organism>
<dbReference type="PROSITE" id="PS51123">
    <property type="entry name" value="OMPA_2"/>
    <property type="match status" value="1"/>
</dbReference>
<evidence type="ECO:0000313" key="9">
    <source>
        <dbReference type="EMBL" id="SVC03284.1"/>
    </source>
</evidence>
<dbReference type="Gene3D" id="3.30.1330.60">
    <property type="entry name" value="OmpA-like domain"/>
    <property type="match status" value="1"/>
</dbReference>
<keyword evidence="6 7" id="KW-0472">Membrane</keyword>
<name>A0A382ITZ5_9ZZZZ</name>
<proteinExistence type="inferred from homology"/>
<keyword evidence="5 7" id="KW-1133">Transmembrane helix</keyword>
<dbReference type="GO" id="GO:0005886">
    <property type="term" value="C:plasma membrane"/>
    <property type="evidence" value="ECO:0007669"/>
    <property type="project" value="UniProtKB-SubCell"/>
</dbReference>
<protein>
    <recommendedName>
        <fullName evidence="8">OmpA-like domain-containing protein</fullName>
    </recommendedName>
</protein>
<keyword evidence="4 7" id="KW-0812">Transmembrane</keyword>
<dbReference type="EMBL" id="UINC01069704">
    <property type="protein sequence ID" value="SVC03284.1"/>
    <property type="molecule type" value="Genomic_DNA"/>
</dbReference>
<feature type="transmembrane region" description="Helical" evidence="7">
    <location>
        <begin position="26"/>
        <end position="47"/>
    </location>
</feature>
<dbReference type="InterPro" id="IPR025713">
    <property type="entry name" value="MotB-like_N_dom"/>
</dbReference>
<comment type="similarity">
    <text evidence="2">Belongs to the MotB family.</text>
</comment>
<accession>A0A382ITZ5</accession>